<evidence type="ECO:0000256" key="11">
    <source>
        <dbReference type="ARBA" id="ARBA00023136"/>
    </source>
</evidence>
<dbReference type="AlphaFoldDB" id="A0A9P8PKB2"/>
<keyword evidence="6 13" id="KW-0812">Transmembrane</keyword>
<keyword evidence="12" id="KW-0325">Glycoprotein</keyword>
<feature type="domain" description="Dipeptidylpeptidase IV N-terminal" evidence="15">
    <location>
        <begin position="161"/>
        <end position="511"/>
    </location>
</feature>
<keyword evidence="10 13" id="KW-1133">Transmembrane helix</keyword>
<dbReference type="PANTHER" id="PTHR11731:SF200">
    <property type="entry name" value="DIPEPTIDYL PEPTIDASE 10, ISOFORM B"/>
    <property type="match status" value="1"/>
</dbReference>
<keyword evidence="11 13" id="KW-0472">Membrane</keyword>
<evidence type="ECO:0000256" key="7">
    <source>
        <dbReference type="ARBA" id="ARBA00022801"/>
    </source>
</evidence>
<dbReference type="Pfam" id="PF00326">
    <property type="entry name" value="Peptidase_S9"/>
    <property type="match status" value="1"/>
</dbReference>
<dbReference type="InterPro" id="IPR001375">
    <property type="entry name" value="Peptidase_S9_cat"/>
</dbReference>
<dbReference type="FunFam" id="3.40.50.1820:FF:000003">
    <property type="entry name" value="Dipeptidyl peptidase 4"/>
    <property type="match status" value="1"/>
</dbReference>
<dbReference type="GO" id="GO:0005886">
    <property type="term" value="C:plasma membrane"/>
    <property type="evidence" value="ECO:0007669"/>
    <property type="project" value="TreeGrafter"/>
</dbReference>
<dbReference type="InterPro" id="IPR029058">
    <property type="entry name" value="AB_hydrolase_fold"/>
</dbReference>
<dbReference type="SUPFAM" id="SSF53474">
    <property type="entry name" value="alpha/beta-Hydrolases"/>
    <property type="match status" value="1"/>
</dbReference>
<evidence type="ECO:0000256" key="1">
    <source>
        <dbReference type="ARBA" id="ARBA00004576"/>
    </source>
</evidence>
<gene>
    <name evidence="16" type="ORF">WICMUC_003923</name>
</gene>
<dbReference type="GO" id="GO:0006508">
    <property type="term" value="P:proteolysis"/>
    <property type="evidence" value="ECO:0007669"/>
    <property type="project" value="UniProtKB-KW"/>
</dbReference>
<evidence type="ECO:0000256" key="10">
    <source>
        <dbReference type="ARBA" id="ARBA00022989"/>
    </source>
</evidence>
<name>A0A9P8PKB2_9ASCO</name>
<keyword evidence="4" id="KW-0926">Vacuole</keyword>
<dbReference type="InterPro" id="IPR002471">
    <property type="entry name" value="Pept_S9_AS"/>
</dbReference>
<dbReference type="Proteomes" id="UP000769528">
    <property type="component" value="Unassembled WGS sequence"/>
</dbReference>
<dbReference type="GO" id="GO:0004177">
    <property type="term" value="F:aminopeptidase activity"/>
    <property type="evidence" value="ECO:0007669"/>
    <property type="project" value="UniProtKB-KW"/>
</dbReference>
<dbReference type="PANTHER" id="PTHR11731">
    <property type="entry name" value="PROTEASE FAMILY S9B,C DIPEPTIDYL-PEPTIDASE IV-RELATED"/>
    <property type="match status" value="1"/>
</dbReference>
<sequence>MADKYEEKSKSKKTASYGYFTRSFIISSSVIAILIWGSAFLILAISKFLTINLQVKEAKLLELSVANTPKTLNEELNLIPYEKRLGFNQTRNSTFTPKFKSIQWISEPNSWVDDKGLFSIYDNDTYAIKSINDDDFEEILYNSSKFLYDDIEYEIDSFVSSPNLKYALVQTNRSQHWRHSSFGIFWVLDVENQVFTKIHDKKLALGKWAPTSTDIAYVLENNVWIYDIINKSHVQASFDGNENLFNGKPDWVYEEEVLEGDTALWWSPDGTYLSFLKTNDTLVREFPIPYFIQNEEEELAYPELRKIKYPKPGYDNPIVKLALFEINSSKTTVIDYTYDIFTEILWVGNDELLLKAINREADLLEVVLINAAQSTHKTVRYETTDSWFEISHDTLYIPKSDVLNEEGYIDTISLNGYNHLAYFSPPSNSTPKILTSGDWEVVSAPSSFDRSKNLIYYFSTQDSSIERHLYSVSLLTADIEKITEGEGWFSASFSAGSRYVSLNYRGPNIPYQKLLDLYTLEERSLVDNEELESLLDDYFIPKKEYGELDIGTATVNYVERFPPNFDPSKTYPVLFFVYGGPGSQLVTKTFSLSFPEVVSAQLDAVVVTVDGRGTGFKGRNFRSIVRDNLGYYEVIDQIAAAKFWRNKSYVDEENIALFGWSYGGYMTLKTLEKDAGETFSYGLSVAPVTDWRLYDSVYTERYMHSPQNNLAGYEKSAVSNVTQIAKSKRFLLCHGTGDDNVHFQNSAKFLDKLDLAGIENYDVHVFPDSDHSISYHGANVVIYDKLLAWLRKAFHGQYLL</sequence>
<evidence type="ECO:0000313" key="16">
    <source>
        <dbReference type="EMBL" id="KAH3673090.1"/>
    </source>
</evidence>
<organism evidence="16 17">
    <name type="scientific">Wickerhamomyces mucosus</name>
    <dbReference type="NCBI Taxonomy" id="1378264"/>
    <lineage>
        <taxon>Eukaryota</taxon>
        <taxon>Fungi</taxon>
        <taxon>Dikarya</taxon>
        <taxon>Ascomycota</taxon>
        <taxon>Saccharomycotina</taxon>
        <taxon>Saccharomycetes</taxon>
        <taxon>Phaffomycetales</taxon>
        <taxon>Wickerhamomycetaceae</taxon>
        <taxon>Wickerhamomyces</taxon>
    </lineage>
</organism>
<keyword evidence="8" id="KW-0720">Serine protease</keyword>
<keyword evidence="17" id="KW-1185">Reference proteome</keyword>
<dbReference type="SUPFAM" id="SSF82171">
    <property type="entry name" value="DPP6 N-terminal domain-like"/>
    <property type="match status" value="1"/>
</dbReference>
<evidence type="ECO:0000256" key="5">
    <source>
        <dbReference type="ARBA" id="ARBA00022670"/>
    </source>
</evidence>
<dbReference type="GO" id="GO:0008239">
    <property type="term" value="F:dipeptidyl-peptidase activity"/>
    <property type="evidence" value="ECO:0007669"/>
    <property type="project" value="TreeGrafter"/>
</dbReference>
<feature type="domain" description="Peptidase S9 prolyl oligopeptidase catalytic" evidence="14">
    <location>
        <begin position="596"/>
        <end position="795"/>
    </location>
</feature>
<dbReference type="OrthoDB" id="16520at2759"/>
<proteinExistence type="inferred from homology"/>
<keyword evidence="3" id="KW-0031">Aminopeptidase</keyword>
<accession>A0A9P8PKB2</accession>
<dbReference type="Gene3D" id="2.140.10.30">
    <property type="entry name" value="Dipeptidylpeptidase IV, N-terminal domain"/>
    <property type="match status" value="1"/>
</dbReference>
<evidence type="ECO:0000313" key="17">
    <source>
        <dbReference type="Proteomes" id="UP000769528"/>
    </source>
</evidence>
<feature type="transmembrane region" description="Helical" evidence="13">
    <location>
        <begin position="20"/>
        <end position="45"/>
    </location>
</feature>
<dbReference type="InterPro" id="IPR050278">
    <property type="entry name" value="Serine_Prot_S9B/DPPIV"/>
</dbReference>
<evidence type="ECO:0000256" key="13">
    <source>
        <dbReference type="SAM" id="Phobius"/>
    </source>
</evidence>
<evidence type="ECO:0000256" key="4">
    <source>
        <dbReference type="ARBA" id="ARBA00022554"/>
    </source>
</evidence>
<evidence type="ECO:0000256" key="9">
    <source>
        <dbReference type="ARBA" id="ARBA00022968"/>
    </source>
</evidence>
<evidence type="ECO:0000259" key="14">
    <source>
        <dbReference type="Pfam" id="PF00326"/>
    </source>
</evidence>
<dbReference type="GO" id="GO:0005774">
    <property type="term" value="C:vacuolar membrane"/>
    <property type="evidence" value="ECO:0007669"/>
    <property type="project" value="UniProtKB-SubCell"/>
</dbReference>
<reference evidence="16" key="2">
    <citation type="submission" date="2021-01" db="EMBL/GenBank/DDBJ databases">
        <authorList>
            <person name="Schikora-Tamarit M.A."/>
        </authorList>
    </citation>
    <scope>NUCLEOTIDE SEQUENCE</scope>
    <source>
        <strain evidence="16">CBS6341</strain>
    </source>
</reference>
<evidence type="ECO:0000256" key="8">
    <source>
        <dbReference type="ARBA" id="ARBA00022825"/>
    </source>
</evidence>
<keyword evidence="7" id="KW-0378">Hydrolase</keyword>
<keyword evidence="5" id="KW-0645">Protease</keyword>
<evidence type="ECO:0000256" key="6">
    <source>
        <dbReference type="ARBA" id="ARBA00022692"/>
    </source>
</evidence>
<dbReference type="Gene3D" id="3.40.50.1820">
    <property type="entry name" value="alpha/beta hydrolase"/>
    <property type="match status" value="1"/>
</dbReference>
<reference evidence="16" key="1">
    <citation type="journal article" date="2021" name="Open Biol.">
        <title>Shared evolutionary footprints suggest mitochondrial oxidative damage underlies multiple complex I losses in fungi.</title>
        <authorList>
            <person name="Schikora-Tamarit M.A."/>
            <person name="Marcet-Houben M."/>
            <person name="Nosek J."/>
            <person name="Gabaldon T."/>
        </authorList>
    </citation>
    <scope>NUCLEOTIDE SEQUENCE</scope>
    <source>
        <strain evidence="16">CBS6341</strain>
    </source>
</reference>
<comment type="subcellular location">
    <subcellularLocation>
        <location evidence="1">Vacuole membrane</location>
        <topology evidence="1">Single-pass type II membrane protein</topology>
    </subcellularLocation>
</comment>
<evidence type="ECO:0000256" key="3">
    <source>
        <dbReference type="ARBA" id="ARBA00022438"/>
    </source>
</evidence>
<dbReference type="EMBL" id="JAEUBF010001057">
    <property type="protein sequence ID" value="KAH3673090.1"/>
    <property type="molecule type" value="Genomic_DNA"/>
</dbReference>
<evidence type="ECO:0000256" key="12">
    <source>
        <dbReference type="ARBA" id="ARBA00023180"/>
    </source>
</evidence>
<dbReference type="InterPro" id="IPR002469">
    <property type="entry name" value="Peptidase_S9B_N"/>
</dbReference>
<evidence type="ECO:0008006" key="18">
    <source>
        <dbReference type="Google" id="ProtNLM"/>
    </source>
</evidence>
<dbReference type="Pfam" id="PF00930">
    <property type="entry name" value="DPPIV_N"/>
    <property type="match status" value="1"/>
</dbReference>
<protein>
    <recommendedName>
        <fullName evidence="18">Dipeptidyl aminopeptidase B</fullName>
    </recommendedName>
</protein>
<dbReference type="PROSITE" id="PS00708">
    <property type="entry name" value="PRO_ENDOPEP_SER"/>
    <property type="match status" value="1"/>
</dbReference>
<dbReference type="GO" id="GO:0004252">
    <property type="term" value="F:serine-type endopeptidase activity"/>
    <property type="evidence" value="ECO:0007669"/>
    <property type="project" value="InterPro"/>
</dbReference>
<comment type="caution">
    <text evidence="16">The sequence shown here is derived from an EMBL/GenBank/DDBJ whole genome shotgun (WGS) entry which is preliminary data.</text>
</comment>
<evidence type="ECO:0000259" key="15">
    <source>
        <dbReference type="Pfam" id="PF00930"/>
    </source>
</evidence>
<keyword evidence="9" id="KW-0735">Signal-anchor</keyword>
<comment type="similarity">
    <text evidence="2">Belongs to the peptidase S9B family.</text>
</comment>
<evidence type="ECO:0000256" key="2">
    <source>
        <dbReference type="ARBA" id="ARBA00006150"/>
    </source>
</evidence>